<protein>
    <submittedName>
        <fullName evidence="2">Uncharacterized protein</fullName>
    </submittedName>
</protein>
<gene>
    <name evidence="2" type="ORF">FDP22_02640</name>
</gene>
<dbReference type="Proteomes" id="UP000305888">
    <property type="component" value="Chromosome"/>
</dbReference>
<name>A0A5B8FWK8_9RHOB</name>
<dbReference type="KEGG" id="ppru:FDP22_02640"/>
<organism evidence="2 3">
    <name type="scientific">Paroceanicella profunda</name>
    <dbReference type="NCBI Taxonomy" id="2579971"/>
    <lineage>
        <taxon>Bacteria</taxon>
        <taxon>Pseudomonadati</taxon>
        <taxon>Pseudomonadota</taxon>
        <taxon>Alphaproteobacteria</taxon>
        <taxon>Rhodobacterales</taxon>
        <taxon>Paracoccaceae</taxon>
        <taxon>Paroceanicella</taxon>
    </lineage>
</organism>
<evidence type="ECO:0000256" key="1">
    <source>
        <dbReference type="SAM" id="MobiDB-lite"/>
    </source>
</evidence>
<dbReference type="RefSeq" id="WP_138576451.1">
    <property type="nucleotide sequence ID" value="NZ_CP040818.1"/>
</dbReference>
<evidence type="ECO:0000313" key="3">
    <source>
        <dbReference type="Proteomes" id="UP000305888"/>
    </source>
</evidence>
<accession>A0A5B8FWK8</accession>
<sequence>MAALAAALPVVLSAQTVPTGWATAARIARVDVAASPAPLPAWVAESVPGSEAGLEDVLRRAMRQLGANMAGPLALRMTIAAEPGPGDTLAVRYALSDPAGTPLARSEARPLPRPGGTLGSATAQLTDRVARDAGDWITGLGCLPDNCAVAPESASAPAAAPDDSGPTLVARLFGFLEQEVPPAEAGPPAEDDTPTAQAPRVTAPPAHATRPGATADARAAIQPPAPSPAAAMSPAATATPSGTGSPAATASSAAATSPTSATSPTVAAAPAAAGSPAAAATATSAPPPVETPRPELTGLVADILRAEQDARAEIASSAESAASTAQVAPPRAAAPMAVAAATPARERVPAAAAPVAAAPAAPLPRVPGRWIGSTPAEVAPGGKAGTWVRTPMVETETAGWAMVEATGATAQITLLPAEMRLDQAASLSTAAADALKVPAGSAAALSLYVAR</sequence>
<feature type="region of interest" description="Disordered" evidence="1">
    <location>
        <begin position="101"/>
        <end position="120"/>
    </location>
</feature>
<dbReference type="AlphaFoldDB" id="A0A5B8FWK8"/>
<proteinExistence type="predicted"/>
<keyword evidence="3" id="KW-1185">Reference proteome</keyword>
<reference evidence="2 3" key="1">
    <citation type="submission" date="2019-06" db="EMBL/GenBank/DDBJ databases">
        <title>Genome sequence of Rhodobacteraceae bacterium D4M1.</title>
        <authorList>
            <person name="Cao J."/>
        </authorList>
    </citation>
    <scope>NUCLEOTIDE SEQUENCE [LARGE SCALE GENOMIC DNA]</scope>
    <source>
        <strain evidence="2 3">D4M1</strain>
    </source>
</reference>
<feature type="compositionally biased region" description="Low complexity" evidence="1">
    <location>
        <begin position="228"/>
        <end position="268"/>
    </location>
</feature>
<dbReference type="EMBL" id="CP040818">
    <property type="protein sequence ID" value="QDL90782.1"/>
    <property type="molecule type" value="Genomic_DNA"/>
</dbReference>
<feature type="region of interest" description="Disordered" evidence="1">
    <location>
        <begin position="181"/>
        <end position="268"/>
    </location>
</feature>
<dbReference type="OrthoDB" id="7871639at2"/>
<evidence type="ECO:0000313" key="2">
    <source>
        <dbReference type="EMBL" id="QDL90782.1"/>
    </source>
</evidence>